<dbReference type="PROSITE" id="PS50206">
    <property type="entry name" value="RHODANESE_3"/>
    <property type="match status" value="2"/>
</dbReference>
<dbReference type="CDD" id="cd01448">
    <property type="entry name" value="TST_Repeat_1"/>
    <property type="match status" value="1"/>
</dbReference>
<feature type="compositionally biased region" description="Low complexity" evidence="3">
    <location>
        <begin position="155"/>
        <end position="168"/>
    </location>
</feature>
<evidence type="ECO:0000256" key="1">
    <source>
        <dbReference type="ARBA" id="ARBA00022679"/>
    </source>
</evidence>
<dbReference type="CDD" id="cd01449">
    <property type="entry name" value="TST_Repeat_2"/>
    <property type="match status" value="1"/>
</dbReference>
<dbReference type="OrthoDB" id="9770030at2"/>
<dbReference type="Proteomes" id="UP000312512">
    <property type="component" value="Unassembled WGS sequence"/>
</dbReference>
<feature type="domain" description="Rhodanese" evidence="4">
    <location>
        <begin position="203"/>
        <end position="314"/>
    </location>
</feature>
<name>A0A5C4V4J3_9ACTN</name>
<dbReference type="PANTHER" id="PTHR11364">
    <property type="entry name" value="THIOSULFATE SULFERTANSFERASE"/>
    <property type="match status" value="1"/>
</dbReference>
<dbReference type="Gene3D" id="3.40.250.10">
    <property type="entry name" value="Rhodanese-like domain"/>
    <property type="match status" value="2"/>
</dbReference>
<keyword evidence="2" id="KW-0677">Repeat</keyword>
<evidence type="ECO:0000256" key="2">
    <source>
        <dbReference type="ARBA" id="ARBA00022737"/>
    </source>
</evidence>
<keyword evidence="6" id="KW-1185">Reference proteome</keyword>
<evidence type="ECO:0000313" key="5">
    <source>
        <dbReference type="EMBL" id="KAB8186298.1"/>
    </source>
</evidence>
<evidence type="ECO:0000313" key="6">
    <source>
        <dbReference type="Proteomes" id="UP000312512"/>
    </source>
</evidence>
<feature type="region of interest" description="Disordered" evidence="3">
    <location>
        <begin position="225"/>
        <end position="248"/>
    </location>
</feature>
<dbReference type="GO" id="GO:0004792">
    <property type="term" value="F:thiosulfate-cyanide sulfurtransferase activity"/>
    <property type="evidence" value="ECO:0007669"/>
    <property type="project" value="TreeGrafter"/>
</dbReference>
<feature type="compositionally biased region" description="Gly residues" evidence="3">
    <location>
        <begin position="169"/>
        <end position="182"/>
    </location>
</feature>
<dbReference type="SUPFAM" id="SSF52821">
    <property type="entry name" value="Rhodanese/Cell cycle control phosphatase"/>
    <property type="match status" value="2"/>
</dbReference>
<dbReference type="PANTHER" id="PTHR11364:SF27">
    <property type="entry name" value="SULFURTRANSFERASE"/>
    <property type="match status" value="1"/>
</dbReference>
<comment type="caution">
    <text evidence="5">The sequence shown here is derived from an EMBL/GenBank/DDBJ whole genome shotgun (WGS) entry which is preliminary data.</text>
</comment>
<reference evidence="5 6" key="1">
    <citation type="submission" date="2019-10" db="EMBL/GenBank/DDBJ databases">
        <title>Nonomuraea sp. nov., isolated from Phyllanthus amarus.</title>
        <authorList>
            <person name="Klykleung N."/>
            <person name="Tanasupawat S."/>
        </authorList>
    </citation>
    <scope>NUCLEOTIDE SEQUENCE [LARGE SCALE GENOMIC DNA]</scope>
    <source>
        <strain evidence="5 6">PA1-10</strain>
    </source>
</reference>
<proteinExistence type="predicted"/>
<accession>A0A5C4V4J3</accession>
<dbReference type="InterPro" id="IPR045078">
    <property type="entry name" value="TST/MPST-like"/>
</dbReference>
<protein>
    <submittedName>
        <fullName evidence="5">Sulfurtransferase</fullName>
    </submittedName>
</protein>
<organism evidence="5 6">
    <name type="scientific">Nonomuraea phyllanthi</name>
    <dbReference type="NCBI Taxonomy" id="2219224"/>
    <lineage>
        <taxon>Bacteria</taxon>
        <taxon>Bacillati</taxon>
        <taxon>Actinomycetota</taxon>
        <taxon>Actinomycetes</taxon>
        <taxon>Streptosporangiales</taxon>
        <taxon>Streptosporangiaceae</taxon>
        <taxon>Nonomuraea</taxon>
    </lineage>
</organism>
<gene>
    <name evidence="5" type="ORF">FH608_047125</name>
</gene>
<evidence type="ECO:0000256" key="3">
    <source>
        <dbReference type="SAM" id="MobiDB-lite"/>
    </source>
</evidence>
<keyword evidence="1 5" id="KW-0808">Transferase</keyword>
<dbReference type="InterPro" id="IPR036873">
    <property type="entry name" value="Rhodanese-like_dom_sf"/>
</dbReference>
<evidence type="ECO:0000259" key="4">
    <source>
        <dbReference type="PROSITE" id="PS50206"/>
    </source>
</evidence>
<dbReference type="InterPro" id="IPR001763">
    <property type="entry name" value="Rhodanese-like_dom"/>
</dbReference>
<sequence>MSSPLITPAELAALDDVTVLDVRWRLGGPPGVEYYREGHIPGAVYCDLDTDLASPPGEGGRHPLPEAGAFQHAMRRLGVSDGRPVVVYDDAGSTVAARAWWALRYFGHRDVRVLDGGLPAWIEAGLPTTKDAPDLPGPDAVGSVGVVPDQGASGGPASEVAGSSASGGARAGGAEAGEGAAGGDFTARPGGMPVLTADEAAALATQGVLLDARAAERYRGEVEPVDPVAGHVPGAVNAPTTENVGPDGRFRTPAALRERFAGLGVQEGVRTGAYCGSGVTAAHEVLALEVAGLPAALYVGSWSNWVADPSRPVATG</sequence>
<dbReference type="SMART" id="SM00450">
    <property type="entry name" value="RHOD"/>
    <property type="match status" value="2"/>
</dbReference>
<dbReference type="EMBL" id="VDLX02000029">
    <property type="protein sequence ID" value="KAB8186298.1"/>
    <property type="molecule type" value="Genomic_DNA"/>
</dbReference>
<dbReference type="AlphaFoldDB" id="A0A5C4V4J3"/>
<feature type="region of interest" description="Disordered" evidence="3">
    <location>
        <begin position="145"/>
        <end position="182"/>
    </location>
</feature>
<feature type="domain" description="Rhodanese" evidence="4">
    <location>
        <begin position="13"/>
        <end position="130"/>
    </location>
</feature>
<dbReference type="Pfam" id="PF00581">
    <property type="entry name" value="Rhodanese"/>
    <property type="match status" value="2"/>
</dbReference>
<dbReference type="RefSeq" id="WP_139637730.1">
    <property type="nucleotide sequence ID" value="NZ_VDLX02000029.1"/>
</dbReference>